<accession>A0A9X3CNS1</accession>
<name>A0A9X3CNS1_9VIBR</name>
<sequence length="107" mass="12267">MANTHKVSPERFRHLSQLIEIATKTQDWPTLQRYDVQLRELLVTHDPFTKGGRQDPRLAAEIERAKQAHLRAFIALSEATNALKTQLGEADEQKERAQAYQLAMSLE</sequence>
<proteinExistence type="predicted"/>
<dbReference type="RefSeq" id="WP_250618808.1">
    <property type="nucleotide sequence ID" value="NZ_JAKRRY010000013.1"/>
</dbReference>
<protein>
    <submittedName>
        <fullName evidence="1">LafD</fullName>
    </submittedName>
</protein>
<comment type="caution">
    <text evidence="1">The sequence shown here is derived from an EMBL/GenBank/DDBJ whole genome shotgun (WGS) entry which is preliminary data.</text>
</comment>
<dbReference type="Proteomes" id="UP001155587">
    <property type="component" value="Unassembled WGS sequence"/>
</dbReference>
<dbReference type="EMBL" id="JAKRRY010000013">
    <property type="protein sequence ID" value="MCW8346636.1"/>
    <property type="molecule type" value="Genomic_DNA"/>
</dbReference>
<gene>
    <name evidence="1" type="ORF">MD535_11570</name>
</gene>
<organism evidence="1 2">
    <name type="scientific">Vibrio qingdaonensis</name>
    <dbReference type="NCBI Taxonomy" id="2829491"/>
    <lineage>
        <taxon>Bacteria</taxon>
        <taxon>Pseudomonadati</taxon>
        <taxon>Pseudomonadota</taxon>
        <taxon>Gammaproteobacteria</taxon>
        <taxon>Vibrionales</taxon>
        <taxon>Vibrionaceae</taxon>
        <taxon>Vibrio</taxon>
    </lineage>
</organism>
<dbReference type="AlphaFoldDB" id="A0A9X3CNS1"/>
<evidence type="ECO:0000313" key="2">
    <source>
        <dbReference type="Proteomes" id="UP001155587"/>
    </source>
</evidence>
<evidence type="ECO:0000313" key="1">
    <source>
        <dbReference type="EMBL" id="MCW8346636.1"/>
    </source>
</evidence>
<reference evidence="1" key="1">
    <citation type="submission" date="2022-02" db="EMBL/GenBank/DDBJ databases">
        <title>Vibrio sp. nov, a new bacterium isolated from seawater.</title>
        <authorList>
            <person name="Yuan Y."/>
        </authorList>
    </citation>
    <scope>NUCLEOTIDE SEQUENCE</scope>
    <source>
        <strain evidence="1">ZSDZ65</strain>
    </source>
</reference>
<keyword evidence="2" id="KW-1185">Reference proteome</keyword>